<dbReference type="PANTHER" id="PTHR43861">
    <property type="entry name" value="TRANS-ACONITATE 2-METHYLTRANSFERASE-RELATED"/>
    <property type="match status" value="1"/>
</dbReference>
<dbReference type="InterPro" id="IPR029063">
    <property type="entry name" value="SAM-dependent_MTases_sf"/>
</dbReference>
<gene>
    <name evidence="1" type="ORF">E3O46_17400</name>
</gene>
<dbReference type="EMBL" id="SOFS01000045">
    <property type="protein sequence ID" value="TFC16692.1"/>
    <property type="molecule type" value="Genomic_DNA"/>
</dbReference>
<dbReference type="GO" id="GO:0008168">
    <property type="term" value="F:methyltransferase activity"/>
    <property type="evidence" value="ECO:0007669"/>
    <property type="project" value="UniProtKB-KW"/>
</dbReference>
<dbReference type="CDD" id="cd02440">
    <property type="entry name" value="AdoMet_MTases"/>
    <property type="match status" value="1"/>
</dbReference>
<accession>A0ABY2IHT5</accession>
<name>A0ABY2IHT5_9MICO</name>
<keyword evidence="1" id="KW-0808">Transferase</keyword>
<protein>
    <submittedName>
        <fullName evidence="1">Class I SAM-dependent methyltransferase</fullName>
    </submittedName>
</protein>
<comment type="caution">
    <text evidence="1">The sequence shown here is derived from an EMBL/GenBank/DDBJ whole genome shotgun (WGS) entry which is preliminary data.</text>
</comment>
<sequence length="349" mass="37885">MGETSAYSSHLFVRGTRNNSWSNMLSFIPEGSRVLDVGCSAGNFGEALEQMNNCTVVGVDLNPVDIDEARGKISEAYVLDVSDTVAVAGLGAFDVVLFADVLEHLPDPRATLVAIRALLRPGGVVVYSIPNMGHLSVRLDLLEGRFTYTETGLLDKTHLHFYDAFEIEDMFTAAGYGIREEDPVVSEYPERWVTERLAGLGLTADETFFDLLKATDSHVYQYVGVAIPLAFLPRNTAPIRTRATPPDEILGFANRIAAENEALKNTDAALVTAAQARLEADLLAADKATALAERDAATAELVATAAARDALAGEVAGLRAHLTYMKTHPVAFLTRKLVERLPRAQRKRP</sequence>
<proteinExistence type="predicted"/>
<keyword evidence="2" id="KW-1185">Reference proteome</keyword>
<reference evidence="1 2" key="1">
    <citation type="submission" date="2019-03" db="EMBL/GenBank/DDBJ databases">
        <title>Genomics of glacier-inhabiting Cryobacterium strains.</title>
        <authorList>
            <person name="Liu Q."/>
            <person name="Xin Y.-H."/>
        </authorList>
    </citation>
    <scope>NUCLEOTIDE SEQUENCE [LARGE SCALE GENOMIC DNA]</scope>
    <source>
        <strain evidence="1 2">MDB1-5</strain>
    </source>
</reference>
<organism evidence="1 2">
    <name type="scientific">Cryobacterium glucosi</name>
    <dbReference type="NCBI Taxonomy" id="1259175"/>
    <lineage>
        <taxon>Bacteria</taxon>
        <taxon>Bacillati</taxon>
        <taxon>Actinomycetota</taxon>
        <taxon>Actinomycetes</taxon>
        <taxon>Micrococcales</taxon>
        <taxon>Microbacteriaceae</taxon>
        <taxon>Cryobacterium</taxon>
    </lineage>
</organism>
<dbReference type="Pfam" id="PF13489">
    <property type="entry name" value="Methyltransf_23"/>
    <property type="match status" value="1"/>
</dbReference>
<keyword evidence="1" id="KW-0489">Methyltransferase</keyword>
<dbReference type="SUPFAM" id="SSF53335">
    <property type="entry name" value="S-adenosyl-L-methionine-dependent methyltransferases"/>
    <property type="match status" value="1"/>
</dbReference>
<dbReference type="GO" id="GO:0032259">
    <property type="term" value="P:methylation"/>
    <property type="evidence" value="ECO:0007669"/>
    <property type="project" value="UniProtKB-KW"/>
</dbReference>
<evidence type="ECO:0000313" key="1">
    <source>
        <dbReference type="EMBL" id="TFC16692.1"/>
    </source>
</evidence>
<evidence type="ECO:0000313" key="2">
    <source>
        <dbReference type="Proteomes" id="UP000297604"/>
    </source>
</evidence>
<dbReference type="Proteomes" id="UP000297604">
    <property type="component" value="Unassembled WGS sequence"/>
</dbReference>
<dbReference type="RefSeq" id="WP_134562200.1">
    <property type="nucleotide sequence ID" value="NZ_SOFS01000045.1"/>
</dbReference>
<dbReference type="Gene3D" id="3.40.50.150">
    <property type="entry name" value="Vaccinia Virus protein VP39"/>
    <property type="match status" value="1"/>
</dbReference>